<keyword evidence="2" id="KW-1185">Reference proteome</keyword>
<reference evidence="1" key="1">
    <citation type="submission" date="2023-03" db="EMBL/GenBank/DDBJ databases">
        <title>Massive genome expansion in bonnet fungi (Mycena s.s.) driven by repeated elements and novel gene families across ecological guilds.</title>
        <authorList>
            <consortium name="Lawrence Berkeley National Laboratory"/>
            <person name="Harder C.B."/>
            <person name="Miyauchi S."/>
            <person name="Viragh M."/>
            <person name="Kuo A."/>
            <person name="Thoen E."/>
            <person name="Andreopoulos B."/>
            <person name="Lu D."/>
            <person name="Skrede I."/>
            <person name="Drula E."/>
            <person name="Henrissat B."/>
            <person name="Morin E."/>
            <person name="Kohler A."/>
            <person name="Barry K."/>
            <person name="LaButti K."/>
            <person name="Morin E."/>
            <person name="Salamov A."/>
            <person name="Lipzen A."/>
            <person name="Mereny Z."/>
            <person name="Hegedus B."/>
            <person name="Baldrian P."/>
            <person name="Stursova M."/>
            <person name="Weitz H."/>
            <person name="Taylor A."/>
            <person name="Grigoriev I.V."/>
            <person name="Nagy L.G."/>
            <person name="Martin F."/>
            <person name="Kauserud H."/>
        </authorList>
    </citation>
    <scope>NUCLEOTIDE SEQUENCE</scope>
    <source>
        <strain evidence="1">CBHHK200</strain>
    </source>
</reference>
<comment type="caution">
    <text evidence="1">The sequence shown here is derived from an EMBL/GenBank/DDBJ whole genome shotgun (WGS) entry which is preliminary data.</text>
</comment>
<organism evidence="1 2">
    <name type="scientific">Mycena alexandri</name>
    <dbReference type="NCBI Taxonomy" id="1745969"/>
    <lineage>
        <taxon>Eukaryota</taxon>
        <taxon>Fungi</taxon>
        <taxon>Dikarya</taxon>
        <taxon>Basidiomycota</taxon>
        <taxon>Agaricomycotina</taxon>
        <taxon>Agaricomycetes</taxon>
        <taxon>Agaricomycetidae</taxon>
        <taxon>Agaricales</taxon>
        <taxon>Marasmiineae</taxon>
        <taxon>Mycenaceae</taxon>
        <taxon>Mycena</taxon>
    </lineage>
</organism>
<name>A0AAD6WL77_9AGAR</name>
<evidence type="ECO:0000313" key="1">
    <source>
        <dbReference type="EMBL" id="KAJ7018143.1"/>
    </source>
</evidence>
<proteinExistence type="predicted"/>
<protein>
    <submittedName>
        <fullName evidence="1">Uncharacterized protein</fullName>
    </submittedName>
</protein>
<gene>
    <name evidence="1" type="ORF">C8F04DRAFT_977728</name>
</gene>
<dbReference type="AlphaFoldDB" id="A0AAD6WL77"/>
<sequence length="60" mass="7226">VVRDVRHCWNYTQAMIERARLLRKAIDSWVLEREELRPLYLKSSDWDLLEALDKTLKVAL</sequence>
<evidence type="ECO:0000313" key="2">
    <source>
        <dbReference type="Proteomes" id="UP001218188"/>
    </source>
</evidence>
<dbReference type="EMBL" id="JARJCM010000354">
    <property type="protein sequence ID" value="KAJ7018143.1"/>
    <property type="molecule type" value="Genomic_DNA"/>
</dbReference>
<dbReference type="Proteomes" id="UP001218188">
    <property type="component" value="Unassembled WGS sequence"/>
</dbReference>
<accession>A0AAD6WL77</accession>
<feature type="non-terminal residue" evidence="1">
    <location>
        <position position="60"/>
    </location>
</feature>